<reference evidence="2 3" key="1">
    <citation type="journal article" date="2021" name="Sci. Rep.">
        <title>Chromosome anchoring in Senegalese sole (Solea senegalensis) reveals sex-associated markers and genome rearrangements in flatfish.</title>
        <authorList>
            <person name="Guerrero-Cozar I."/>
            <person name="Gomez-Garrido J."/>
            <person name="Berbel C."/>
            <person name="Martinez-Blanch J.F."/>
            <person name="Alioto T."/>
            <person name="Claros M.G."/>
            <person name="Gagnaire P.A."/>
            <person name="Manchado M."/>
        </authorList>
    </citation>
    <scope>NUCLEOTIDE SEQUENCE [LARGE SCALE GENOMIC DNA]</scope>
    <source>
        <strain evidence="2">Sse05_10M</strain>
    </source>
</reference>
<keyword evidence="1" id="KW-0472">Membrane</keyword>
<keyword evidence="1" id="KW-1133">Transmembrane helix</keyword>
<dbReference type="PANTHER" id="PTHR11958">
    <property type="entry name" value="SODIUM/DICARBOXYLATE SYMPORTER-RELATED"/>
    <property type="match status" value="1"/>
</dbReference>
<dbReference type="InterPro" id="IPR001991">
    <property type="entry name" value="Na-dicarboxylate_symporter"/>
</dbReference>
<dbReference type="AlphaFoldDB" id="A0AAV6PL60"/>
<organism evidence="2 3">
    <name type="scientific">Solea senegalensis</name>
    <name type="common">Senegalese sole</name>
    <dbReference type="NCBI Taxonomy" id="28829"/>
    <lineage>
        <taxon>Eukaryota</taxon>
        <taxon>Metazoa</taxon>
        <taxon>Chordata</taxon>
        <taxon>Craniata</taxon>
        <taxon>Vertebrata</taxon>
        <taxon>Euteleostomi</taxon>
        <taxon>Actinopterygii</taxon>
        <taxon>Neopterygii</taxon>
        <taxon>Teleostei</taxon>
        <taxon>Neoteleostei</taxon>
        <taxon>Acanthomorphata</taxon>
        <taxon>Carangaria</taxon>
        <taxon>Pleuronectiformes</taxon>
        <taxon>Pleuronectoidei</taxon>
        <taxon>Soleidae</taxon>
        <taxon>Solea</taxon>
    </lineage>
</organism>
<feature type="transmembrane region" description="Helical" evidence="1">
    <location>
        <begin position="302"/>
        <end position="323"/>
    </location>
</feature>
<dbReference type="GO" id="GO:0015175">
    <property type="term" value="F:neutral L-amino acid transmembrane transporter activity"/>
    <property type="evidence" value="ECO:0007669"/>
    <property type="project" value="TreeGrafter"/>
</dbReference>
<dbReference type="Pfam" id="PF00375">
    <property type="entry name" value="SDF"/>
    <property type="match status" value="1"/>
</dbReference>
<dbReference type="PANTHER" id="PTHR11958:SF63">
    <property type="entry name" value="AMINO ACID TRANSPORTER"/>
    <property type="match status" value="1"/>
</dbReference>
<feature type="transmembrane region" description="Helical" evidence="1">
    <location>
        <begin position="203"/>
        <end position="222"/>
    </location>
</feature>
<proteinExistence type="predicted"/>
<feature type="transmembrane region" description="Helical" evidence="1">
    <location>
        <begin position="376"/>
        <end position="402"/>
    </location>
</feature>
<evidence type="ECO:0000256" key="1">
    <source>
        <dbReference type="SAM" id="Phobius"/>
    </source>
</evidence>
<dbReference type="InterPro" id="IPR050746">
    <property type="entry name" value="DAACS"/>
</dbReference>
<dbReference type="EMBL" id="JAGKHQ010000598">
    <property type="protein sequence ID" value="KAG7466745.1"/>
    <property type="molecule type" value="Genomic_DNA"/>
</dbReference>
<evidence type="ECO:0000313" key="2">
    <source>
        <dbReference type="EMBL" id="KAG7466745.1"/>
    </source>
</evidence>
<comment type="caution">
    <text evidence="2">The sequence shown here is derived from an EMBL/GenBank/DDBJ whole genome shotgun (WGS) entry which is preliminary data.</text>
</comment>
<protein>
    <submittedName>
        <fullName evidence="2">Excitatory amino acid transporter 1-like</fullName>
    </submittedName>
</protein>
<dbReference type="GO" id="GO:0015501">
    <property type="term" value="F:glutamate:sodium symporter activity"/>
    <property type="evidence" value="ECO:0007669"/>
    <property type="project" value="TreeGrafter"/>
</dbReference>
<feature type="transmembrane region" description="Helical" evidence="1">
    <location>
        <begin position="343"/>
        <end position="364"/>
    </location>
</feature>
<gene>
    <name evidence="2" type="ORF">JOB18_016402</name>
</gene>
<feature type="transmembrane region" description="Helical" evidence="1">
    <location>
        <begin position="451"/>
        <end position="476"/>
    </location>
</feature>
<keyword evidence="3" id="KW-1185">Reference proteome</keyword>
<dbReference type="GO" id="GO:0005313">
    <property type="term" value="F:L-glutamate transmembrane transporter activity"/>
    <property type="evidence" value="ECO:0007669"/>
    <property type="project" value="TreeGrafter"/>
</dbReference>
<dbReference type="Proteomes" id="UP000693946">
    <property type="component" value="Unassembled WGS sequence"/>
</dbReference>
<keyword evidence="1" id="KW-0812">Transmembrane</keyword>
<dbReference type="GO" id="GO:0005886">
    <property type="term" value="C:plasma membrane"/>
    <property type="evidence" value="ECO:0007669"/>
    <property type="project" value="TreeGrafter"/>
</dbReference>
<feature type="non-terminal residue" evidence="2">
    <location>
        <position position="1"/>
    </location>
</feature>
<name>A0AAV6PL60_SOLSE</name>
<evidence type="ECO:0000313" key="3">
    <source>
        <dbReference type="Proteomes" id="UP000693946"/>
    </source>
</evidence>
<sequence length="581" mass="63381">TQVEDTGSGEADNCFLGKIVHDNPHLLSQEHSRIVDVKSCALSVMRIYHGTMALGTMYMCRWMLLLMYPFYDLFLRSPLQEDAAAPPTDKGLDDHTTVLLFTHSFTIKPGNQTHNLHIEGQLALPFDNGVVAPDMCFLHAVCYTESPVHTPIDKISNFTSLVQLLQAMTNGKLALLITERDVEGIASVDKETYGKMGLYSMCYYVTSMLLALSTAILLVLCIRPGESAASTSEASGGESRGRQTLDVFLDLIRNIFPPNLVESCFKMYKTVYSENQTSGVINATEKNDSISMPTPKEGSADGMNIMGVVFFSIAFGITLSLMGDEGKPLKDFFNCLNKAIINLVNAIIWYSPVGIIFLIGGQILKLRDFVDMGRQLGLFIVTVITGLTIQSLVLMPLIYFIVTRKNPFRFIAGLLDAITTAFGTSSSSATFPITLHCLENNLKLDKRVTRFMVPLGAVLTMDGTALYETIAAIFIAQVHNIELSSGQIVIIAITAAVAAMGVTGIPQGALIAMAMVLSSAGLPLDGISLIITVDWILDRLRTITNVMSDSIGVGVVQHLSRHELQSSSTEELMLDDNTDDF</sequence>
<accession>A0AAV6PL60</accession>
<feature type="transmembrane region" description="Helical" evidence="1">
    <location>
        <begin position="488"/>
        <end position="505"/>
    </location>
</feature>
<feature type="transmembrane region" description="Helical" evidence="1">
    <location>
        <begin position="511"/>
        <end position="537"/>
    </location>
</feature>